<evidence type="ECO:0000313" key="3">
    <source>
        <dbReference type="Proteomes" id="UP000324595"/>
    </source>
</evidence>
<dbReference type="Pfam" id="PF12867">
    <property type="entry name" value="DinB_2"/>
    <property type="match status" value="1"/>
</dbReference>
<feature type="domain" description="DinB-like" evidence="1">
    <location>
        <begin position="13"/>
        <end position="180"/>
    </location>
</feature>
<name>A0A5D3YIH9_9BACT</name>
<proteinExistence type="predicted"/>
<dbReference type="InterPro" id="IPR024775">
    <property type="entry name" value="DinB-like"/>
</dbReference>
<dbReference type="OrthoDB" id="1524454at2"/>
<dbReference type="EMBL" id="VNHY01000003">
    <property type="protein sequence ID" value="TYP92545.1"/>
    <property type="molecule type" value="Genomic_DNA"/>
</dbReference>
<reference evidence="2 3" key="1">
    <citation type="submission" date="2019-07" db="EMBL/GenBank/DDBJ databases">
        <title>Genomic Encyclopedia of Archaeal and Bacterial Type Strains, Phase II (KMG-II): from individual species to whole genera.</title>
        <authorList>
            <person name="Goeker M."/>
        </authorList>
    </citation>
    <scope>NUCLEOTIDE SEQUENCE [LARGE SCALE GENOMIC DNA]</scope>
    <source>
        <strain evidence="2 3">DSM 21935</strain>
    </source>
</reference>
<dbReference type="RefSeq" id="WP_148899244.1">
    <property type="nucleotide sequence ID" value="NZ_VNHY01000003.1"/>
</dbReference>
<protein>
    <submittedName>
        <fullName evidence="2">DinB superfamily protein</fullName>
    </submittedName>
</protein>
<organism evidence="2 3">
    <name type="scientific">Fodinibius salinus</name>
    <dbReference type="NCBI Taxonomy" id="860790"/>
    <lineage>
        <taxon>Bacteria</taxon>
        <taxon>Pseudomonadati</taxon>
        <taxon>Balneolota</taxon>
        <taxon>Balneolia</taxon>
        <taxon>Balneolales</taxon>
        <taxon>Balneolaceae</taxon>
        <taxon>Fodinibius</taxon>
    </lineage>
</organism>
<dbReference type="SUPFAM" id="SSF109854">
    <property type="entry name" value="DinB/YfiT-like putative metalloenzymes"/>
    <property type="match status" value="1"/>
</dbReference>
<keyword evidence="3" id="KW-1185">Reference proteome</keyword>
<dbReference type="InterPro" id="IPR034660">
    <property type="entry name" value="DinB/YfiT-like"/>
</dbReference>
<dbReference type="Gene3D" id="1.20.120.450">
    <property type="entry name" value="dinb family like domain"/>
    <property type="match status" value="1"/>
</dbReference>
<evidence type="ECO:0000259" key="1">
    <source>
        <dbReference type="Pfam" id="PF12867"/>
    </source>
</evidence>
<sequence>MTKQYSYKWYVQQFEEAQRSAKSFILSVDEDLFLQPPAKGKWSAAECYNHLIQFGNLYLYNLSAGIANATATTDNLQRPFKPRWIVQQVLSFFAPPYKIKIPTLKPMEPDPVSNYNQQKLLDEYLELQNRFITQLNKAEKNNLHLNATRVAHPVFSFLSMTLSECFAVIDIHQRRHHWQAKQTLEALQKASN</sequence>
<accession>A0A5D3YIH9</accession>
<evidence type="ECO:0000313" key="2">
    <source>
        <dbReference type="EMBL" id="TYP92545.1"/>
    </source>
</evidence>
<dbReference type="Proteomes" id="UP000324595">
    <property type="component" value="Unassembled WGS sequence"/>
</dbReference>
<dbReference type="AlphaFoldDB" id="A0A5D3YIH9"/>
<gene>
    <name evidence="2" type="ORF">LX73_1907</name>
</gene>
<comment type="caution">
    <text evidence="2">The sequence shown here is derived from an EMBL/GenBank/DDBJ whole genome shotgun (WGS) entry which is preliminary data.</text>
</comment>